<evidence type="ECO:0000313" key="4">
    <source>
        <dbReference type="EMBL" id="MDT0631214.1"/>
    </source>
</evidence>
<protein>
    <submittedName>
        <fullName evidence="4">Glycosyltransferase family 4 protein</fullName>
    </submittedName>
</protein>
<dbReference type="PANTHER" id="PTHR45947:SF3">
    <property type="entry name" value="SULFOQUINOVOSYL TRANSFERASE SQD2"/>
    <property type="match status" value="1"/>
</dbReference>
<name>A0ABU3BPJ5_9BACT</name>
<dbReference type="Proteomes" id="UP001267426">
    <property type="component" value="Unassembled WGS sequence"/>
</dbReference>
<dbReference type="Gene3D" id="3.40.50.2000">
    <property type="entry name" value="Glycogen Phosphorylase B"/>
    <property type="match status" value="2"/>
</dbReference>
<sequence length="464" mass="50897">MCRRWPWATRPGSGGAATRSRPKPPVLLRTRAGRYSHPARLTAPLAMARRPSILFVNQHYWPDVASTGQHLTDLAEHLVRAGFDVGVLCGQSGYKGQLDAPAHEVHNGVEITRLRTTSFGRARHLGRIVDYGAFYAQVLARLLTGPRVDLVVSLTTPPLLSFAASLAKRARGQRYAIWSMDLHPDAEVALGMLDEGGAAARGLHALNDAGYRGADLVIDLGFRMKERIEAKGVRPERLTTIEVWSDGDEVYPVAPADNPLRRELGLRDDQFVVMYSGNAGLAHRFDEVLETMRRMKDDDRVFFLFVGGGPRKAEIEAFAQSHGLRNFRYANYFPREQLAESLSVGDVHLLTLREAMAGIAVPGKLYGILAAGRPVVMVGPERSEPARTIREAGVGVVVDPAADGGRGGADRLEAALRTLADEPAERRATGERAREVFLKHYDRPILCDAWAEALRAQIPTPVSV</sequence>
<evidence type="ECO:0000259" key="2">
    <source>
        <dbReference type="Pfam" id="PF00534"/>
    </source>
</evidence>
<feature type="domain" description="Glycosyltransferase subfamily 4-like N-terminal" evidence="3">
    <location>
        <begin position="68"/>
        <end position="243"/>
    </location>
</feature>
<comment type="caution">
    <text evidence="4">The sequence shown here is derived from an EMBL/GenBank/DDBJ whole genome shotgun (WGS) entry which is preliminary data.</text>
</comment>
<feature type="domain" description="Glycosyl transferase family 1" evidence="2">
    <location>
        <begin position="260"/>
        <end position="435"/>
    </location>
</feature>
<organism evidence="4 5">
    <name type="scientific">Rubrivirga litoralis</name>
    <dbReference type="NCBI Taxonomy" id="3075598"/>
    <lineage>
        <taxon>Bacteria</taxon>
        <taxon>Pseudomonadati</taxon>
        <taxon>Rhodothermota</taxon>
        <taxon>Rhodothermia</taxon>
        <taxon>Rhodothermales</taxon>
        <taxon>Rubricoccaceae</taxon>
        <taxon>Rubrivirga</taxon>
    </lineage>
</organism>
<dbReference type="EMBL" id="JAVRHT010000009">
    <property type="protein sequence ID" value="MDT0631214.1"/>
    <property type="molecule type" value="Genomic_DNA"/>
</dbReference>
<accession>A0ABU3BPJ5</accession>
<dbReference type="InterPro" id="IPR050194">
    <property type="entry name" value="Glycosyltransferase_grp1"/>
</dbReference>
<evidence type="ECO:0000313" key="5">
    <source>
        <dbReference type="Proteomes" id="UP001267426"/>
    </source>
</evidence>
<evidence type="ECO:0000256" key="1">
    <source>
        <dbReference type="SAM" id="MobiDB-lite"/>
    </source>
</evidence>
<dbReference type="InterPro" id="IPR028098">
    <property type="entry name" value="Glyco_trans_4-like_N"/>
</dbReference>
<dbReference type="PANTHER" id="PTHR45947">
    <property type="entry name" value="SULFOQUINOVOSYL TRANSFERASE SQD2"/>
    <property type="match status" value="1"/>
</dbReference>
<proteinExistence type="predicted"/>
<evidence type="ECO:0000259" key="3">
    <source>
        <dbReference type="Pfam" id="PF13579"/>
    </source>
</evidence>
<dbReference type="Pfam" id="PF13579">
    <property type="entry name" value="Glyco_trans_4_4"/>
    <property type="match status" value="1"/>
</dbReference>
<gene>
    <name evidence="4" type="ORF">RM540_05570</name>
</gene>
<dbReference type="RefSeq" id="WP_311662557.1">
    <property type="nucleotide sequence ID" value="NZ_JAVRHT010000009.1"/>
</dbReference>
<dbReference type="SUPFAM" id="SSF53756">
    <property type="entry name" value="UDP-Glycosyltransferase/glycogen phosphorylase"/>
    <property type="match status" value="1"/>
</dbReference>
<feature type="region of interest" description="Disordered" evidence="1">
    <location>
        <begin position="1"/>
        <end position="24"/>
    </location>
</feature>
<reference evidence="4 5" key="1">
    <citation type="submission" date="2023-09" db="EMBL/GenBank/DDBJ databases">
        <authorList>
            <person name="Rey-Velasco X."/>
        </authorList>
    </citation>
    <scope>NUCLEOTIDE SEQUENCE [LARGE SCALE GENOMIC DNA]</scope>
    <source>
        <strain evidence="4 5">F394</strain>
    </source>
</reference>
<dbReference type="InterPro" id="IPR001296">
    <property type="entry name" value="Glyco_trans_1"/>
</dbReference>
<dbReference type="Pfam" id="PF00534">
    <property type="entry name" value="Glycos_transf_1"/>
    <property type="match status" value="1"/>
</dbReference>
<dbReference type="CDD" id="cd03794">
    <property type="entry name" value="GT4_WbuB-like"/>
    <property type="match status" value="1"/>
</dbReference>
<keyword evidence="5" id="KW-1185">Reference proteome</keyword>